<dbReference type="Pfam" id="PF01578">
    <property type="entry name" value="Cytochrom_C_asm"/>
    <property type="match status" value="1"/>
</dbReference>
<comment type="subcellular location">
    <subcellularLocation>
        <location evidence="9">Cell inner membrane</location>
    </subcellularLocation>
    <subcellularLocation>
        <location evidence="2">Membrane</location>
        <topology evidence="2">Multi-pass membrane protein</topology>
    </subcellularLocation>
</comment>
<feature type="transmembrane region" description="Helical" evidence="9">
    <location>
        <begin position="166"/>
        <end position="186"/>
    </location>
</feature>
<feature type="domain" description="Cytochrome c assembly protein" evidence="10">
    <location>
        <begin position="17"/>
        <end position="193"/>
    </location>
</feature>
<dbReference type="InterPro" id="IPR002541">
    <property type="entry name" value="Cyt_c_assembly"/>
</dbReference>
<reference evidence="11 12" key="1">
    <citation type="submission" date="2020-12" db="EMBL/GenBank/DDBJ databases">
        <title>Revised draft genomes of Rhodomicrobium vannielii ATCC 17100 and Rhodomicrobium udaipurense JA643.</title>
        <authorList>
            <person name="Conners E.M."/>
            <person name="Davenport E.J."/>
            <person name="Bose A."/>
        </authorList>
    </citation>
    <scope>NUCLEOTIDE SEQUENCE [LARGE SCALE GENOMIC DNA]</scope>
    <source>
        <strain evidence="11 12">JA643</strain>
    </source>
</reference>
<keyword evidence="5 9" id="KW-0812">Transmembrane</keyword>
<accession>A0A8I1GD20</accession>
<evidence type="ECO:0000313" key="12">
    <source>
        <dbReference type="Proteomes" id="UP000623250"/>
    </source>
</evidence>
<dbReference type="Proteomes" id="UP000623250">
    <property type="component" value="Unassembled WGS sequence"/>
</dbReference>
<dbReference type="AlphaFoldDB" id="A0A8I1GD20"/>
<keyword evidence="6 9" id="KW-0201">Cytochrome c-type biogenesis</keyword>
<dbReference type="GO" id="GO:0020037">
    <property type="term" value="F:heme binding"/>
    <property type="evidence" value="ECO:0007669"/>
    <property type="project" value="InterPro"/>
</dbReference>
<feature type="transmembrane region" description="Helical" evidence="9">
    <location>
        <begin position="210"/>
        <end position="230"/>
    </location>
</feature>
<evidence type="ECO:0000256" key="9">
    <source>
        <dbReference type="RuleBase" id="RU364092"/>
    </source>
</evidence>
<evidence type="ECO:0000256" key="6">
    <source>
        <dbReference type="ARBA" id="ARBA00022748"/>
    </source>
</evidence>
<sequence length="265" mass="29021">MADLTNTETIRPGWFSTLANPTTFMRLSGKVLPWLTVATLLLFAIGLTGAFLAPPDYQQGETVRIMFIHVPSAWLAMMCYTIIAISSAGYLIWRHPLADVSAKAAAPIGATFTLLALVTGSLWGKPMWGAYWVWDARLTSVLILFFLYLGLIALRQAVDEPGRAGRAAAILALIGAVNIPIIKYSVNWWNTLHQPASVIRADGPTIHSSLLWPLLVMAIAFTLLFVVLHFKAMRAEILRRRCDALIARHVRGDAARAGTEEAANA</sequence>
<evidence type="ECO:0000256" key="1">
    <source>
        <dbReference type="ARBA" id="ARBA00002442"/>
    </source>
</evidence>
<evidence type="ECO:0000256" key="4">
    <source>
        <dbReference type="ARBA" id="ARBA00016463"/>
    </source>
</evidence>
<keyword evidence="9" id="KW-0997">Cell inner membrane</keyword>
<feature type="transmembrane region" description="Helical" evidence="9">
    <location>
        <begin position="136"/>
        <end position="154"/>
    </location>
</feature>
<organism evidence="11 12">
    <name type="scientific">Rhodomicrobium udaipurense</name>
    <dbReference type="NCBI Taxonomy" id="1202716"/>
    <lineage>
        <taxon>Bacteria</taxon>
        <taxon>Pseudomonadati</taxon>
        <taxon>Pseudomonadota</taxon>
        <taxon>Alphaproteobacteria</taxon>
        <taxon>Hyphomicrobiales</taxon>
        <taxon>Hyphomicrobiaceae</taxon>
        <taxon>Rhodomicrobium</taxon>
    </lineage>
</organism>
<dbReference type="EMBL" id="JAEMUK010000008">
    <property type="protein sequence ID" value="MBJ7542669.1"/>
    <property type="molecule type" value="Genomic_DNA"/>
</dbReference>
<comment type="caution">
    <text evidence="11">The sequence shown here is derived from an EMBL/GenBank/DDBJ whole genome shotgun (WGS) entry which is preliminary data.</text>
</comment>
<dbReference type="RefSeq" id="WP_199502293.1">
    <property type="nucleotide sequence ID" value="NZ_JAEMUK010000008.1"/>
</dbReference>
<keyword evidence="8 9" id="KW-0472">Membrane</keyword>
<dbReference type="GO" id="GO:0015232">
    <property type="term" value="F:heme transmembrane transporter activity"/>
    <property type="evidence" value="ECO:0007669"/>
    <property type="project" value="InterPro"/>
</dbReference>
<dbReference type="PRINTS" id="PR01386">
    <property type="entry name" value="CCMCBIOGNSIS"/>
</dbReference>
<dbReference type="InterPro" id="IPR003557">
    <property type="entry name" value="Cyt_c_biogenesis_CcmC"/>
</dbReference>
<comment type="similarity">
    <text evidence="3 9">Belongs to the CcmC/CycZ/HelC family.</text>
</comment>
<dbReference type="NCBIfam" id="TIGR01191">
    <property type="entry name" value="ccmC"/>
    <property type="match status" value="1"/>
</dbReference>
<feature type="transmembrane region" description="Helical" evidence="9">
    <location>
        <begin position="105"/>
        <end position="124"/>
    </location>
</feature>
<proteinExistence type="inferred from homology"/>
<protein>
    <recommendedName>
        <fullName evidence="4 9">Heme exporter protein C</fullName>
    </recommendedName>
    <alternativeName>
        <fullName evidence="9">Cytochrome c-type biogenesis protein</fullName>
    </alternativeName>
</protein>
<dbReference type="PANTHER" id="PTHR30071">
    <property type="entry name" value="HEME EXPORTER PROTEIN C"/>
    <property type="match status" value="1"/>
</dbReference>
<evidence type="ECO:0000259" key="10">
    <source>
        <dbReference type="Pfam" id="PF01578"/>
    </source>
</evidence>
<dbReference type="InterPro" id="IPR045062">
    <property type="entry name" value="Cyt_c_biogenesis_CcsA/CcmC"/>
</dbReference>
<evidence type="ECO:0000256" key="7">
    <source>
        <dbReference type="ARBA" id="ARBA00022989"/>
    </source>
</evidence>
<comment type="function">
    <text evidence="1 9">Required for the export of heme to the periplasm for the biogenesis of c-type cytochromes.</text>
</comment>
<evidence type="ECO:0000256" key="3">
    <source>
        <dbReference type="ARBA" id="ARBA00005840"/>
    </source>
</evidence>
<evidence type="ECO:0000313" key="11">
    <source>
        <dbReference type="EMBL" id="MBJ7542669.1"/>
    </source>
</evidence>
<evidence type="ECO:0000256" key="5">
    <source>
        <dbReference type="ARBA" id="ARBA00022692"/>
    </source>
</evidence>
<keyword evidence="9" id="KW-1003">Cell membrane</keyword>
<feature type="transmembrane region" description="Helical" evidence="9">
    <location>
        <begin position="31"/>
        <end position="53"/>
    </location>
</feature>
<dbReference type="GO" id="GO:0005886">
    <property type="term" value="C:plasma membrane"/>
    <property type="evidence" value="ECO:0007669"/>
    <property type="project" value="UniProtKB-SubCell"/>
</dbReference>
<feature type="transmembrane region" description="Helical" evidence="9">
    <location>
        <begin position="73"/>
        <end position="93"/>
    </location>
</feature>
<keyword evidence="9" id="KW-0813">Transport</keyword>
<gene>
    <name evidence="9" type="primary">ccmC</name>
    <name evidence="11" type="ORF">JDN41_03760</name>
</gene>
<keyword evidence="7 9" id="KW-1133">Transmembrane helix</keyword>
<evidence type="ECO:0000256" key="2">
    <source>
        <dbReference type="ARBA" id="ARBA00004141"/>
    </source>
</evidence>
<dbReference type="GO" id="GO:0017004">
    <property type="term" value="P:cytochrome complex assembly"/>
    <property type="evidence" value="ECO:0007669"/>
    <property type="project" value="UniProtKB-KW"/>
</dbReference>
<evidence type="ECO:0000256" key="8">
    <source>
        <dbReference type="ARBA" id="ARBA00023136"/>
    </source>
</evidence>
<keyword evidence="12" id="KW-1185">Reference proteome</keyword>
<dbReference type="PANTHER" id="PTHR30071:SF1">
    <property type="entry name" value="CYTOCHROME B_B6 PROTEIN-RELATED"/>
    <property type="match status" value="1"/>
</dbReference>
<name>A0A8I1GD20_9HYPH</name>